<evidence type="ECO:0000256" key="5">
    <source>
        <dbReference type="ARBA" id="ARBA00023136"/>
    </source>
</evidence>
<feature type="compositionally biased region" description="Pro residues" evidence="6">
    <location>
        <begin position="749"/>
        <end position="763"/>
    </location>
</feature>
<organism evidence="9 10">
    <name type="scientific">Prorocentrum cordatum</name>
    <dbReference type="NCBI Taxonomy" id="2364126"/>
    <lineage>
        <taxon>Eukaryota</taxon>
        <taxon>Sar</taxon>
        <taxon>Alveolata</taxon>
        <taxon>Dinophyceae</taxon>
        <taxon>Prorocentrales</taxon>
        <taxon>Prorocentraceae</taxon>
        <taxon>Prorocentrum</taxon>
    </lineage>
</organism>
<dbReference type="InterPro" id="IPR004680">
    <property type="entry name" value="Cit_transptr-like_dom"/>
</dbReference>
<feature type="transmembrane region" description="Helical" evidence="7">
    <location>
        <begin position="532"/>
        <end position="558"/>
    </location>
</feature>
<dbReference type="PANTHER" id="PTHR10283:SF92">
    <property type="entry name" value="LOW-AFFINITY PHOSPHATE TRANSPORTER PHO91"/>
    <property type="match status" value="1"/>
</dbReference>
<evidence type="ECO:0000259" key="8">
    <source>
        <dbReference type="Pfam" id="PF03600"/>
    </source>
</evidence>
<feature type="transmembrane region" description="Helical" evidence="7">
    <location>
        <begin position="412"/>
        <end position="432"/>
    </location>
</feature>
<gene>
    <name evidence="9" type="ORF">PCOR1329_LOCUS31634</name>
</gene>
<feature type="transmembrane region" description="Helical" evidence="7">
    <location>
        <begin position="337"/>
        <end position="356"/>
    </location>
</feature>
<dbReference type="Pfam" id="PF03600">
    <property type="entry name" value="CitMHS"/>
    <property type="match status" value="1"/>
</dbReference>
<protein>
    <recommendedName>
        <fullName evidence="8">Citrate transporter-like domain-containing protein</fullName>
    </recommendedName>
</protein>
<feature type="region of interest" description="Disordered" evidence="6">
    <location>
        <begin position="1"/>
        <end position="117"/>
    </location>
</feature>
<feature type="region of interest" description="Disordered" evidence="6">
    <location>
        <begin position="727"/>
        <end position="793"/>
    </location>
</feature>
<feature type="transmembrane region" description="Helical" evidence="7">
    <location>
        <begin position="508"/>
        <end position="526"/>
    </location>
</feature>
<feature type="transmembrane region" description="Helical" evidence="7">
    <location>
        <begin position="262"/>
        <end position="279"/>
    </location>
</feature>
<keyword evidence="10" id="KW-1185">Reference proteome</keyword>
<feature type="transmembrane region" description="Helical" evidence="7">
    <location>
        <begin position="237"/>
        <end position="256"/>
    </location>
</feature>
<evidence type="ECO:0000256" key="7">
    <source>
        <dbReference type="SAM" id="Phobius"/>
    </source>
</evidence>
<evidence type="ECO:0000313" key="9">
    <source>
        <dbReference type="EMBL" id="CAK0834151.1"/>
    </source>
</evidence>
<keyword evidence="4 7" id="KW-1133">Transmembrane helix</keyword>
<reference evidence="9" key="1">
    <citation type="submission" date="2023-10" db="EMBL/GenBank/DDBJ databases">
        <authorList>
            <person name="Chen Y."/>
            <person name="Shah S."/>
            <person name="Dougan E. K."/>
            <person name="Thang M."/>
            <person name="Chan C."/>
        </authorList>
    </citation>
    <scope>NUCLEOTIDE SEQUENCE [LARGE SCALE GENOMIC DNA]</scope>
</reference>
<dbReference type="PANTHER" id="PTHR10283">
    <property type="entry name" value="SOLUTE CARRIER FAMILY 13 MEMBER"/>
    <property type="match status" value="1"/>
</dbReference>
<feature type="transmembrane region" description="Helical" evidence="7">
    <location>
        <begin position="439"/>
        <end position="457"/>
    </location>
</feature>
<evidence type="ECO:0000256" key="2">
    <source>
        <dbReference type="ARBA" id="ARBA00022448"/>
    </source>
</evidence>
<sequence>MARRSPSLEARPTAGERGRRRHSEWSPSVNSPGARGGSPVRPRLFTSDDPELFGRHPLDSHVARQLSDSRLGRQPSADRRPLHGRARIASDASQWSVSSDRGLEHHPNAREEAEKQGRTDHRCLRVLAKAVAFAITAVAAPLACRRYGLPTPQRCGVLFASVLLLNLAEALPLYCLSLLVPVLGTLCGVLGEKRSIPETATLLVSNFFTNVSFLVLGALVTNGIFAKCGIDQRMIRWLLLMVPIESGLFLLLLMLGTTAVASVLYSASLMLFASLRVFLYQENGKTSVPVPVAKRILLGVAFASNAGSTWLPISSPVNLVAMGLLGNFDKRLTSTEWAAFAVPVATITVIGSWAVLMMCFPTPGFHEDEDEDEKMPSARGASKRKSTYTDAELYDNLPVEAQSYDPFTPAQVFFMALALVAVLLITAFPPVLERLIGHPAILSLCVVVVVFGSGFMMREEFLQLDWDLLSIVGGTNVMAFLVRDTSLGAILSEVIVNHPYFEFLRFRSMLILLVCGTLSVSTLLGHTMSGVILLPLIIAVGVKVQAAQTVALICTVAVPLGMGFSHSSFDNVAALTTSMNLGKQDAVLTRRDFNRSGMLTTVWGALVLLSVGPWVAEQMYGPPPPLVVAEISDTPEELKPRVVKESLPAEVEQVRWKKKQLANWNEFLKRPEKKAFAVGTIKGMHTRGWAATWNHPTQEGANRAALDHCERLADKCRLIYPVDQGFDPKDLPKGLPKPPAARRALASLPRPPPLPAPGGPSRPPGSAGPAEPVGERPARRVGPGGPLLVQGVWGIQRFGRREARRRRTRYPYFGGG</sequence>
<evidence type="ECO:0000256" key="1">
    <source>
        <dbReference type="ARBA" id="ARBA00004141"/>
    </source>
</evidence>
<dbReference type="Proteomes" id="UP001189429">
    <property type="component" value="Unassembled WGS sequence"/>
</dbReference>
<keyword evidence="3 7" id="KW-0812">Transmembrane</keyword>
<feature type="transmembrane region" description="Helical" evidence="7">
    <location>
        <begin position="477"/>
        <end position="496"/>
    </location>
</feature>
<accession>A0ABN9SQE6</accession>
<feature type="compositionally biased region" description="Basic and acidic residues" evidence="6">
    <location>
        <begin position="52"/>
        <end position="62"/>
    </location>
</feature>
<feature type="transmembrane region" description="Helical" evidence="7">
    <location>
        <begin position="156"/>
        <end position="180"/>
    </location>
</feature>
<keyword evidence="5 7" id="KW-0472">Membrane</keyword>
<feature type="compositionally biased region" description="Basic and acidic residues" evidence="6">
    <location>
        <begin position="101"/>
        <end position="117"/>
    </location>
</feature>
<feature type="domain" description="Citrate transporter-like" evidence="8">
    <location>
        <begin position="169"/>
        <end position="556"/>
    </location>
</feature>
<proteinExistence type="predicted"/>
<evidence type="ECO:0000256" key="4">
    <source>
        <dbReference type="ARBA" id="ARBA00022989"/>
    </source>
</evidence>
<name>A0ABN9SQE6_9DINO</name>
<dbReference type="EMBL" id="CAUYUJ010012536">
    <property type="protein sequence ID" value="CAK0834151.1"/>
    <property type="molecule type" value="Genomic_DNA"/>
</dbReference>
<evidence type="ECO:0000256" key="6">
    <source>
        <dbReference type="SAM" id="MobiDB-lite"/>
    </source>
</evidence>
<feature type="transmembrane region" description="Helical" evidence="7">
    <location>
        <begin position="200"/>
        <end position="225"/>
    </location>
</feature>
<feature type="transmembrane region" description="Helical" evidence="7">
    <location>
        <begin position="126"/>
        <end position="144"/>
    </location>
</feature>
<feature type="transmembrane region" description="Helical" evidence="7">
    <location>
        <begin position="598"/>
        <end position="616"/>
    </location>
</feature>
<evidence type="ECO:0000313" key="10">
    <source>
        <dbReference type="Proteomes" id="UP001189429"/>
    </source>
</evidence>
<evidence type="ECO:0000256" key="3">
    <source>
        <dbReference type="ARBA" id="ARBA00022692"/>
    </source>
</evidence>
<keyword evidence="2" id="KW-0813">Transport</keyword>
<comment type="caution">
    <text evidence="9">The sequence shown here is derived from an EMBL/GenBank/DDBJ whole genome shotgun (WGS) entry which is preliminary data.</text>
</comment>
<comment type="subcellular location">
    <subcellularLocation>
        <location evidence="1">Membrane</location>
        <topology evidence="1">Multi-pass membrane protein</topology>
    </subcellularLocation>
</comment>